<sequence length="143" mass="17039">MKKIPLIYWTILNLSLIFVMYLTKSKYLSSCFIMGTFTVLLYKYSKYNSISTNKINSLYYFVYCSTLLEALLVLEFLDKHFQLAIFKYISYLVITVLLFYVIKLLYCVGKELDMKRSKRKDKKSFEEKQSIVPSFKTTKKKSR</sequence>
<keyword evidence="2" id="KW-0472">Membrane</keyword>
<feature type="region of interest" description="Disordered" evidence="1">
    <location>
        <begin position="116"/>
        <end position="143"/>
    </location>
</feature>
<evidence type="ECO:0000313" key="4">
    <source>
        <dbReference type="Proteomes" id="UP001224418"/>
    </source>
</evidence>
<accession>A0ABU0JPL9</accession>
<dbReference type="EMBL" id="JAUSWN010000005">
    <property type="protein sequence ID" value="MDQ0479032.1"/>
    <property type="molecule type" value="Genomic_DNA"/>
</dbReference>
<keyword evidence="2" id="KW-0812">Transmembrane</keyword>
<keyword evidence="2" id="KW-1133">Transmembrane helix</keyword>
<feature type="transmembrane region" description="Helical" evidence="2">
    <location>
        <begin position="89"/>
        <end position="109"/>
    </location>
</feature>
<evidence type="ECO:0000256" key="2">
    <source>
        <dbReference type="SAM" id="Phobius"/>
    </source>
</evidence>
<feature type="transmembrane region" description="Helical" evidence="2">
    <location>
        <begin position="27"/>
        <end position="45"/>
    </location>
</feature>
<name>A0ABU0JPL9_HATLI</name>
<keyword evidence="4" id="KW-1185">Reference proteome</keyword>
<comment type="caution">
    <text evidence="3">The sequence shown here is derived from an EMBL/GenBank/DDBJ whole genome shotgun (WGS) entry which is preliminary data.</text>
</comment>
<feature type="transmembrane region" description="Helical" evidence="2">
    <location>
        <begin position="5"/>
        <end position="21"/>
    </location>
</feature>
<proteinExistence type="predicted"/>
<dbReference type="RefSeq" id="WP_307355155.1">
    <property type="nucleotide sequence ID" value="NZ_BAAACJ010000009.1"/>
</dbReference>
<gene>
    <name evidence="3" type="ORF">QOZ93_000761</name>
</gene>
<evidence type="ECO:0000256" key="1">
    <source>
        <dbReference type="SAM" id="MobiDB-lite"/>
    </source>
</evidence>
<reference evidence="3 4" key="1">
    <citation type="submission" date="2023-07" db="EMBL/GenBank/DDBJ databases">
        <title>Genomic Encyclopedia of Type Strains, Phase IV (KMG-IV): sequencing the most valuable type-strain genomes for metagenomic binning, comparative biology and taxonomic classification.</title>
        <authorList>
            <person name="Goeker M."/>
        </authorList>
    </citation>
    <scope>NUCLEOTIDE SEQUENCE [LARGE SCALE GENOMIC DNA]</scope>
    <source>
        <strain evidence="3 4">DSM 1400</strain>
    </source>
</reference>
<protein>
    <submittedName>
        <fullName evidence="3">Membrane protein</fullName>
    </submittedName>
</protein>
<organism evidence="3 4">
    <name type="scientific">Hathewaya limosa</name>
    <name type="common">Clostridium limosum</name>
    <dbReference type="NCBI Taxonomy" id="1536"/>
    <lineage>
        <taxon>Bacteria</taxon>
        <taxon>Bacillati</taxon>
        <taxon>Bacillota</taxon>
        <taxon>Clostridia</taxon>
        <taxon>Eubacteriales</taxon>
        <taxon>Clostridiaceae</taxon>
        <taxon>Hathewaya</taxon>
    </lineage>
</organism>
<dbReference type="Proteomes" id="UP001224418">
    <property type="component" value="Unassembled WGS sequence"/>
</dbReference>
<feature type="transmembrane region" description="Helical" evidence="2">
    <location>
        <begin position="57"/>
        <end position="77"/>
    </location>
</feature>
<evidence type="ECO:0000313" key="3">
    <source>
        <dbReference type="EMBL" id="MDQ0479032.1"/>
    </source>
</evidence>